<dbReference type="EMBL" id="NMUH01004923">
    <property type="protein sequence ID" value="MQM11262.1"/>
    <property type="molecule type" value="Genomic_DNA"/>
</dbReference>
<dbReference type="Proteomes" id="UP000652761">
    <property type="component" value="Unassembled WGS sequence"/>
</dbReference>
<organism evidence="1 2">
    <name type="scientific">Colocasia esculenta</name>
    <name type="common">Wild taro</name>
    <name type="synonym">Arum esculentum</name>
    <dbReference type="NCBI Taxonomy" id="4460"/>
    <lineage>
        <taxon>Eukaryota</taxon>
        <taxon>Viridiplantae</taxon>
        <taxon>Streptophyta</taxon>
        <taxon>Embryophyta</taxon>
        <taxon>Tracheophyta</taxon>
        <taxon>Spermatophyta</taxon>
        <taxon>Magnoliopsida</taxon>
        <taxon>Liliopsida</taxon>
        <taxon>Araceae</taxon>
        <taxon>Aroideae</taxon>
        <taxon>Colocasieae</taxon>
        <taxon>Colocasia</taxon>
    </lineage>
</organism>
<dbReference type="AlphaFoldDB" id="A0A843WL66"/>
<gene>
    <name evidence="1" type="ORF">Taro_044169</name>
</gene>
<sequence length="92" mass="10592">MSDAIPRTTSVAPGTDRAEEALFGTGEELLWLLRKFPVDFGFGWLVRRENHARTMFGAWACRRRGDFGVLRHLLPTPVRSREADLDMDPYWV</sequence>
<comment type="caution">
    <text evidence="1">The sequence shown here is derived from an EMBL/GenBank/DDBJ whole genome shotgun (WGS) entry which is preliminary data.</text>
</comment>
<protein>
    <submittedName>
        <fullName evidence="1">Uncharacterized protein</fullName>
    </submittedName>
</protein>
<proteinExistence type="predicted"/>
<evidence type="ECO:0000313" key="1">
    <source>
        <dbReference type="EMBL" id="MQM11262.1"/>
    </source>
</evidence>
<accession>A0A843WL66</accession>
<reference evidence="1" key="1">
    <citation type="submission" date="2017-07" db="EMBL/GenBank/DDBJ databases">
        <title>Taro Niue Genome Assembly and Annotation.</title>
        <authorList>
            <person name="Atibalentja N."/>
            <person name="Keating K."/>
            <person name="Fields C.J."/>
        </authorList>
    </citation>
    <scope>NUCLEOTIDE SEQUENCE</scope>
    <source>
        <strain evidence="1">Niue_2</strain>
        <tissue evidence="1">Leaf</tissue>
    </source>
</reference>
<evidence type="ECO:0000313" key="2">
    <source>
        <dbReference type="Proteomes" id="UP000652761"/>
    </source>
</evidence>
<name>A0A843WL66_COLES</name>
<keyword evidence="2" id="KW-1185">Reference proteome</keyword>